<sequence>MSDGMCGAVHGRMFRPSKTVRRIVSAASLLMTVFGLCLQLRHSFRMKRRDARLKARAIDAEVARMEGEGGPPPQVPVPGSPG</sequence>
<evidence type="ECO:0000313" key="4">
    <source>
        <dbReference type="Proteomes" id="UP000249061"/>
    </source>
</evidence>
<evidence type="ECO:0000256" key="1">
    <source>
        <dbReference type="SAM" id="MobiDB-lite"/>
    </source>
</evidence>
<comment type="caution">
    <text evidence="3">The sequence shown here is derived from an EMBL/GenBank/DDBJ whole genome shotgun (WGS) entry which is preliminary data.</text>
</comment>
<protein>
    <submittedName>
        <fullName evidence="3">Uncharacterized protein</fullName>
    </submittedName>
</protein>
<evidence type="ECO:0000256" key="2">
    <source>
        <dbReference type="SAM" id="Phobius"/>
    </source>
</evidence>
<keyword evidence="2" id="KW-0472">Membrane</keyword>
<feature type="compositionally biased region" description="Pro residues" evidence="1">
    <location>
        <begin position="70"/>
        <end position="82"/>
    </location>
</feature>
<gene>
    <name evidence="3" type="ORF">DI536_30850</name>
</gene>
<name>A0A2W5SWC8_9BACT</name>
<dbReference type="EMBL" id="QFQP01000040">
    <property type="protein sequence ID" value="PZR06027.1"/>
    <property type="molecule type" value="Genomic_DNA"/>
</dbReference>
<feature type="region of interest" description="Disordered" evidence="1">
    <location>
        <begin position="63"/>
        <end position="82"/>
    </location>
</feature>
<dbReference type="Proteomes" id="UP000249061">
    <property type="component" value="Unassembled WGS sequence"/>
</dbReference>
<keyword evidence="2" id="KW-1133">Transmembrane helix</keyword>
<feature type="transmembrane region" description="Helical" evidence="2">
    <location>
        <begin position="20"/>
        <end position="40"/>
    </location>
</feature>
<proteinExistence type="predicted"/>
<organism evidence="3 4">
    <name type="scientific">Archangium gephyra</name>
    <dbReference type="NCBI Taxonomy" id="48"/>
    <lineage>
        <taxon>Bacteria</taxon>
        <taxon>Pseudomonadati</taxon>
        <taxon>Myxococcota</taxon>
        <taxon>Myxococcia</taxon>
        <taxon>Myxococcales</taxon>
        <taxon>Cystobacterineae</taxon>
        <taxon>Archangiaceae</taxon>
        <taxon>Archangium</taxon>
    </lineage>
</organism>
<evidence type="ECO:0000313" key="3">
    <source>
        <dbReference type="EMBL" id="PZR06027.1"/>
    </source>
</evidence>
<keyword evidence="2" id="KW-0812">Transmembrane</keyword>
<reference evidence="3 4" key="1">
    <citation type="submission" date="2017-08" db="EMBL/GenBank/DDBJ databases">
        <title>Infants hospitalized years apart are colonized by the same room-sourced microbial strains.</title>
        <authorList>
            <person name="Brooks B."/>
            <person name="Olm M.R."/>
            <person name="Firek B.A."/>
            <person name="Baker R."/>
            <person name="Thomas B.C."/>
            <person name="Morowitz M.J."/>
            <person name="Banfield J.F."/>
        </authorList>
    </citation>
    <scope>NUCLEOTIDE SEQUENCE [LARGE SCALE GENOMIC DNA]</scope>
    <source>
        <strain evidence="3">S2_003_000_R2_14</strain>
    </source>
</reference>
<accession>A0A2W5SWC8</accession>
<dbReference type="AlphaFoldDB" id="A0A2W5SWC8"/>